<evidence type="ECO:0000259" key="9">
    <source>
        <dbReference type="PROSITE" id="PS50075"/>
    </source>
</evidence>
<evidence type="ECO:0000256" key="1">
    <source>
        <dbReference type="ARBA" id="ARBA00022450"/>
    </source>
</evidence>
<comment type="caution">
    <text evidence="12">The sequence shown here is derived from an EMBL/GenBank/DDBJ whole genome shotgun (WGS) entry which is preliminary data.</text>
</comment>
<dbReference type="Gene3D" id="3.10.129.110">
    <property type="entry name" value="Polyketide synthase dehydratase"/>
    <property type="match status" value="1"/>
</dbReference>
<dbReference type="SUPFAM" id="SSF50129">
    <property type="entry name" value="GroES-like"/>
    <property type="match status" value="1"/>
</dbReference>
<evidence type="ECO:0000256" key="5">
    <source>
        <dbReference type="ARBA" id="ARBA00023268"/>
    </source>
</evidence>
<evidence type="ECO:0000259" key="10">
    <source>
        <dbReference type="PROSITE" id="PS52004"/>
    </source>
</evidence>
<dbReference type="Gene3D" id="3.40.366.10">
    <property type="entry name" value="Malonyl-Coenzyme A Acyl Carrier Protein, domain 2"/>
    <property type="match status" value="1"/>
</dbReference>
<dbReference type="Pfam" id="PF22621">
    <property type="entry name" value="CurL-like_PKS_C"/>
    <property type="match status" value="1"/>
</dbReference>
<sequence>MKYRKNRKSAEIAVIGMSCRFPGANDYNQFWRNLEKGINSITEVPKQRWDVDQYYSPTPQEPNKTISRWGGFVEGIEDFDTQFFSISPREAKNVDPQQRLLLELSWSCLEDAGYSARELSGSQTGVFIGACNYDSILLMNQNQEKIEGHSGTGTWSCMIPNRISSFFNFHGPSIPIDTACSSSLVAIHYAMNAIKESECEMALVGGISVLFTPTTYVQMSQQGMLSPTGQCKTFDQDADGYVRGEGAGMVLLKPLDKAIADGDRIYGVIKGSAVNHGGKARTLTSPNVYAQAQVLRTAYSKANISPDTISYIESHGTGTPLGDPIEINALKRSFRQLYQEYKVPAQKFYCGLGAVKSNIGHLEGASGIAGFIKILLSLQHKKLTKIVNFNGLNPRIKIQDSPFYIIDKTQKWKKLKTESGKKIPRRAGVSSFGIGGVNAHVIVEEAPRRARNPLKHLVKPSSGYHLFNLSTHSKTSLENLVKSYQTYLKKNPKTSLADLCYSLHQGRESNFPERLAIATKTPQELQQQLNLFLKQPDNSAVIRGKAFGEAPKIAFLFTGQGSQYPNMGKELYESQPVFKDTLETCNKLLKPYLKPSLLDLLYNPKYAETLHETEYTQPALFSVEYALAKLWESWGIQPDWVMGHSVGEYVAACIAGVFSLEDGLKLIAARGRLMQQLPPGGEMVSLLATESEVSELLAQVKTKKPVEIAAYNGPNSIVLSGEQKAVQAVIAHCEKMGIKTKQLQVSHAFHSVLMEPMLAEFRAVAEEIDFHSPNIPLISNVTGEAIAQEIASADYWLTHIRQPVYFAQSMATLEQQGCKTFLEIGPKPILLGMGRQCVADGVGSWLPSLRPQVAEEEQILASLGELYVQGCSVNWSSFYSEHQYTKISLPTYPFDRQRYWIESQPIQPKQNLITGKVLHPLLGEKLLLAGIDHQQRFESYLAETSPGYLKDHRVFDRAIFPATGYLEMAIACAKELFNAHHLVVEEVTIRQGLLLPENEVKRVQTLVTPISKQRYQFQIYSTSADRDDPTWTLHTEGKLLHSTSASQCQVDLKELEKTCTTEITCQDHYHQYQQRGLDYGESFQGVRQLWTGDGKIRAKLELAGEVTEDLKEYHLHPALLDAAFQVLGQAMESSQPDVTYLPIGIDQLTLYHRPGAKVWAIAELDPQTGKGNINLADDQGTLLVEIKGLTLVATTASALLRSLQPGLGEIYYRLSWEEMPLRYQPEAQPGKWLVFAPNGQLAEAVEKALKPQEQTCIWISAGKKFRKFKTPHYQINPTEKEHYQKLLQDHPDVTGIVHLWATAEVRVGAGSPRSRLEDQKMGEPALTHLASILHLVQALNQAKINPLLSLVTQGTQNVLDATEVTQPQYATVWGLGRSLVLEQPKLNCRRIDLDPNTAIESSIPGLAAELLSENPDDQIALRQGQRYVARLEHRKTPESHDRQPVQLKLSEYGSIDNLTWETLERRAPVAGEVEIEVKAVGLNFRDVLNALGMLKDYYAEHLGITHADELTFGFECAGTIVAVGEGVSEWKIGDRVMATLLNDGFSSYLTTPANRVIPLPKPLNFTQAATLPLTFLTAYYGLQELAKLKAGDKILIHSAAGGVGQAAVQIAQAAGAEIFATASPGKWDFLKSLGIHHIMNSRTLDFAQQIQDKTQGKGVNVVLNSLNGDFIDKSLEILAPKGRFVEIGKIGIWSAEEVKAKRPDVQYFPFDLGEVATAQPDIVTQLGNALAPQWENGTLNPLPHQTFASTDIKEAFRHMQQAKHIGKVVISLPEQPREVTIKPQATYLITGGLGALGLEIAEWMVKEGATHLVLTSRRSPSETAQAKIAQLENMGASITTVAADISTAKDNSQLLEQIAQILPPLKGIIHAAGVLDDGLLQSLTWEQFTKVMAPKVLGTWHLHQLTQELPLDFFICFSSIASLFGSAGQSNYAAANSFMDAIAHYRRGLGLPALTINWGPWGKVGMAANLSAELQQRLEESGLRSLDPEEGMRAISELLSASEAQMAVVPVEWPNFLRQLPEQQKHATFEKFSSRVHEESQEETEAENQAEENRLLDQLQAVPSAEREDLLLSLLEPKIAHLLGMKDGKIDPEKPLTMLGLDSLMAVELRNLLQRQLEVDIPIPKLIEGISILEIAQWVTQHLLLEQLSAVDHSLTEDSPEEDMEEITL</sequence>
<evidence type="ECO:0000313" key="13">
    <source>
        <dbReference type="Proteomes" id="UP001235849"/>
    </source>
</evidence>
<dbReference type="Pfam" id="PF00698">
    <property type="entry name" value="Acyl_transf_1"/>
    <property type="match status" value="1"/>
</dbReference>
<dbReference type="InterPro" id="IPR016036">
    <property type="entry name" value="Malonyl_transacylase_ACP-bd"/>
</dbReference>
<dbReference type="SUPFAM" id="SSF55048">
    <property type="entry name" value="Probable ACP-binding domain of malonyl-CoA ACP transacylase"/>
    <property type="match status" value="1"/>
</dbReference>
<feature type="compositionally biased region" description="Acidic residues" evidence="8">
    <location>
        <begin position="2040"/>
        <end position="2050"/>
    </location>
</feature>
<dbReference type="Pfam" id="PF02801">
    <property type="entry name" value="Ketoacyl-synt_C"/>
    <property type="match status" value="1"/>
</dbReference>
<evidence type="ECO:0000313" key="12">
    <source>
        <dbReference type="EMBL" id="MDJ1175534.1"/>
    </source>
</evidence>
<dbReference type="CDD" id="cd00833">
    <property type="entry name" value="PKS"/>
    <property type="match status" value="1"/>
</dbReference>
<dbReference type="InterPro" id="IPR020843">
    <property type="entry name" value="ER"/>
</dbReference>
<dbReference type="PANTHER" id="PTHR43775:SF37">
    <property type="entry name" value="SI:DKEY-61P9.11"/>
    <property type="match status" value="1"/>
</dbReference>
<dbReference type="InterPro" id="IPR020806">
    <property type="entry name" value="PKS_PP-bd"/>
</dbReference>
<accession>A0ABT7BAA6</accession>
<dbReference type="PANTHER" id="PTHR43775">
    <property type="entry name" value="FATTY ACID SYNTHASE"/>
    <property type="match status" value="1"/>
</dbReference>
<dbReference type="InterPro" id="IPR014043">
    <property type="entry name" value="Acyl_transferase_dom"/>
</dbReference>
<evidence type="ECO:0000256" key="3">
    <source>
        <dbReference type="ARBA" id="ARBA00022679"/>
    </source>
</evidence>
<keyword evidence="13" id="KW-1185">Reference proteome</keyword>
<dbReference type="InterPro" id="IPR009081">
    <property type="entry name" value="PP-bd_ACP"/>
</dbReference>
<feature type="domain" description="Ketosynthase family 3 (KS3)" evidence="10">
    <location>
        <begin position="9"/>
        <end position="445"/>
    </location>
</feature>
<dbReference type="PROSITE" id="PS50075">
    <property type="entry name" value="CARRIER"/>
    <property type="match status" value="1"/>
</dbReference>
<dbReference type="PROSITE" id="PS52019">
    <property type="entry name" value="PKS_MFAS_DH"/>
    <property type="match status" value="1"/>
</dbReference>
<dbReference type="Pfam" id="PF14765">
    <property type="entry name" value="PS-DH"/>
    <property type="match status" value="1"/>
</dbReference>
<dbReference type="Gene3D" id="3.30.70.3290">
    <property type="match status" value="1"/>
</dbReference>
<dbReference type="Proteomes" id="UP001235849">
    <property type="component" value="Unassembled WGS sequence"/>
</dbReference>
<dbReference type="Gene3D" id="3.90.180.10">
    <property type="entry name" value="Medium-chain alcohol dehydrogenases, catalytic domain"/>
    <property type="match status" value="1"/>
</dbReference>
<protein>
    <submittedName>
        <fullName evidence="12">Type I polyketide synthase</fullName>
    </submittedName>
</protein>
<dbReference type="InterPro" id="IPR001227">
    <property type="entry name" value="Ac_transferase_dom_sf"/>
</dbReference>
<dbReference type="Gene3D" id="3.40.50.720">
    <property type="entry name" value="NAD(P)-binding Rossmann-like Domain"/>
    <property type="match status" value="3"/>
</dbReference>
<dbReference type="SMART" id="SM00822">
    <property type="entry name" value="PKS_KR"/>
    <property type="match status" value="1"/>
</dbReference>
<evidence type="ECO:0000256" key="6">
    <source>
        <dbReference type="ARBA" id="ARBA00023315"/>
    </source>
</evidence>
<dbReference type="InterPro" id="IPR020807">
    <property type="entry name" value="PKS_DH"/>
</dbReference>
<organism evidence="12 13">
    <name type="scientific">Roseofilum capinflatum BLCC-M114</name>
    <dbReference type="NCBI Taxonomy" id="3022440"/>
    <lineage>
        <taxon>Bacteria</taxon>
        <taxon>Bacillati</taxon>
        <taxon>Cyanobacteriota</taxon>
        <taxon>Cyanophyceae</taxon>
        <taxon>Desertifilales</taxon>
        <taxon>Desertifilaceae</taxon>
        <taxon>Roseofilum</taxon>
        <taxon>Roseofilum capinflatum</taxon>
    </lineage>
</organism>
<dbReference type="InterPro" id="IPR016035">
    <property type="entry name" value="Acyl_Trfase/lysoPLipase"/>
</dbReference>
<keyword evidence="5" id="KW-0511">Multifunctional enzyme</keyword>
<keyword evidence="1" id="KW-0596">Phosphopantetheine</keyword>
<reference evidence="12 13" key="1">
    <citation type="submission" date="2023-01" db="EMBL/GenBank/DDBJ databases">
        <title>Novel diversity within Roseofilum (Cyanobacteria; Desertifilaceae) from marine benthic mats with descriptions of four novel species.</title>
        <authorList>
            <person name="Wang Y."/>
            <person name="Berthold D.E."/>
            <person name="Hu J."/>
            <person name="Lefler F.W."/>
            <person name="Laughinghouse H.D. IV."/>
        </authorList>
    </citation>
    <scope>NUCLEOTIDE SEQUENCE [LARGE SCALE GENOMIC DNA]</scope>
    <source>
        <strain evidence="12 13">BLCC-M114</strain>
    </source>
</reference>
<dbReference type="PROSITE" id="PS00606">
    <property type="entry name" value="KS3_1"/>
    <property type="match status" value="1"/>
</dbReference>
<dbReference type="Pfam" id="PF00107">
    <property type="entry name" value="ADH_zinc_N"/>
    <property type="match status" value="1"/>
</dbReference>
<dbReference type="InterPro" id="IPR049490">
    <property type="entry name" value="C883_1060-like_KR_N"/>
</dbReference>
<dbReference type="InterPro" id="IPR013154">
    <property type="entry name" value="ADH-like_N"/>
</dbReference>
<dbReference type="SMART" id="SM00826">
    <property type="entry name" value="PKS_DH"/>
    <property type="match status" value="1"/>
</dbReference>
<dbReference type="SMART" id="SM00829">
    <property type="entry name" value="PKS_ER"/>
    <property type="match status" value="1"/>
</dbReference>
<evidence type="ECO:0000256" key="8">
    <source>
        <dbReference type="SAM" id="MobiDB-lite"/>
    </source>
</evidence>
<keyword evidence="3" id="KW-0808">Transferase</keyword>
<dbReference type="SUPFAM" id="SSF53901">
    <property type="entry name" value="Thiolase-like"/>
    <property type="match status" value="1"/>
</dbReference>
<dbReference type="InterPro" id="IPR042104">
    <property type="entry name" value="PKS_dehydratase_sf"/>
</dbReference>
<dbReference type="InterPro" id="IPR050091">
    <property type="entry name" value="PKS_NRPS_Biosynth_Enz"/>
</dbReference>
<dbReference type="InterPro" id="IPR036736">
    <property type="entry name" value="ACP-like_sf"/>
</dbReference>
<dbReference type="InterPro" id="IPR016039">
    <property type="entry name" value="Thiolase-like"/>
</dbReference>
<dbReference type="InterPro" id="IPR036291">
    <property type="entry name" value="NAD(P)-bd_dom_sf"/>
</dbReference>
<dbReference type="RefSeq" id="WP_283767837.1">
    <property type="nucleotide sequence ID" value="NZ_JAQOSO010000084.1"/>
</dbReference>
<feature type="active site" description="Proton acceptor; for dehydratase activity" evidence="7">
    <location>
        <position position="952"/>
    </location>
</feature>
<dbReference type="Pfam" id="PF08659">
    <property type="entry name" value="KR"/>
    <property type="match status" value="1"/>
</dbReference>
<gene>
    <name evidence="12" type="ORF">PMG25_15695</name>
</gene>
<dbReference type="InterPro" id="IPR013968">
    <property type="entry name" value="PKS_KR"/>
</dbReference>
<feature type="domain" description="Carrier" evidence="9">
    <location>
        <begin position="2066"/>
        <end position="2143"/>
    </location>
</feature>
<feature type="region of interest" description="Disordered" evidence="8">
    <location>
        <begin position="2031"/>
        <end position="2052"/>
    </location>
</feature>
<dbReference type="CDD" id="cd08955">
    <property type="entry name" value="KR_2_FAS_SDR_x"/>
    <property type="match status" value="1"/>
</dbReference>
<dbReference type="InterPro" id="IPR018201">
    <property type="entry name" value="Ketoacyl_synth_AS"/>
</dbReference>
<dbReference type="SMART" id="SM00823">
    <property type="entry name" value="PKS_PP"/>
    <property type="match status" value="1"/>
</dbReference>
<dbReference type="InterPro" id="IPR049551">
    <property type="entry name" value="PKS_DH_C"/>
</dbReference>
<dbReference type="InterPro" id="IPR057326">
    <property type="entry name" value="KR_dom"/>
</dbReference>
<dbReference type="InterPro" id="IPR013149">
    <property type="entry name" value="ADH-like_C"/>
</dbReference>
<proteinExistence type="predicted"/>
<dbReference type="SMART" id="SM00825">
    <property type="entry name" value="PKS_KS"/>
    <property type="match status" value="1"/>
</dbReference>
<dbReference type="PROSITE" id="PS52004">
    <property type="entry name" value="KS3_2"/>
    <property type="match status" value="1"/>
</dbReference>
<feature type="active site" description="Proton donor; for dehydratase activity" evidence="7">
    <location>
        <position position="1121"/>
    </location>
</feature>
<dbReference type="Gene3D" id="1.10.1200.10">
    <property type="entry name" value="ACP-like"/>
    <property type="match status" value="1"/>
</dbReference>
<feature type="region of interest" description="C-terminal hotdog fold" evidence="7">
    <location>
        <begin position="1060"/>
        <end position="1200"/>
    </location>
</feature>
<dbReference type="SMART" id="SM00827">
    <property type="entry name" value="PKS_AT"/>
    <property type="match status" value="1"/>
</dbReference>
<dbReference type="Pfam" id="PF00550">
    <property type="entry name" value="PP-binding"/>
    <property type="match status" value="1"/>
</dbReference>
<dbReference type="CDD" id="cd05195">
    <property type="entry name" value="enoyl_red"/>
    <property type="match status" value="1"/>
</dbReference>
<dbReference type="InterPro" id="IPR020841">
    <property type="entry name" value="PKS_Beta-ketoAc_synthase_dom"/>
</dbReference>
<keyword evidence="6" id="KW-0012">Acyltransferase</keyword>
<keyword evidence="4" id="KW-0521">NADP</keyword>
<dbReference type="Gene3D" id="3.40.47.10">
    <property type="match status" value="1"/>
</dbReference>
<dbReference type="InterPro" id="IPR014031">
    <property type="entry name" value="Ketoacyl_synth_C"/>
</dbReference>
<dbReference type="InterPro" id="IPR049900">
    <property type="entry name" value="PKS_mFAS_DH"/>
</dbReference>
<dbReference type="Pfam" id="PF21394">
    <property type="entry name" value="Beta-ketacyl_N"/>
    <property type="match status" value="1"/>
</dbReference>
<name>A0ABT7BAA6_9CYAN</name>
<dbReference type="PROSITE" id="PS00012">
    <property type="entry name" value="PHOSPHOPANTETHEINE"/>
    <property type="match status" value="1"/>
</dbReference>
<evidence type="ECO:0000256" key="7">
    <source>
        <dbReference type="PROSITE-ProRule" id="PRU01363"/>
    </source>
</evidence>
<keyword evidence="2" id="KW-0597">Phosphoprotein</keyword>
<dbReference type="SUPFAM" id="SSF51735">
    <property type="entry name" value="NAD(P)-binding Rossmann-fold domains"/>
    <property type="match status" value="3"/>
</dbReference>
<evidence type="ECO:0000256" key="4">
    <source>
        <dbReference type="ARBA" id="ARBA00022857"/>
    </source>
</evidence>
<dbReference type="Pfam" id="PF00109">
    <property type="entry name" value="ketoacyl-synt"/>
    <property type="match status" value="1"/>
</dbReference>
<dbReference type="SUPFAM" id="SSF52151">
    <property type="entry name" value="FabD/lysophospholipase-like"/>
    <property type="match status" value="1"/>
</dbReference>
<dbReference type="InterPro" id="IPR049552">
    <property type="entry name" value="PKS_DH_N"/>
</dbReference>
<feature type="domain" description="PKS/mFAS DH" evidence="11">
    <location>
        <begin position="919"/>
        <end position="1200"/>
    </location>
</feature>
<dbReference type="InterPro" id="IPR006162">
    <property type="entry name" value="Ppantetheine_attach_site"/>
</dbReference>
<feature type="region of interest" description="N-terminal hotdog fold" evidence="7">
    <location>
        <begin position="919"/>
        <end position="1046"/>
    </location>
</feature>
<dbReference type="InterPro" id="IPR011032">
    <property type="entry name" value="GroES-like_sf"/>
</dbReference>
<dbReference type="SUPFAM" id="SSF47336">
    <property type="entry name" value="ACP-like"/>
    <property type="match status" value="1"/>
</dbReference>
<dbReference type="Pfam" id="PF21089">
    <property type="entry name" value="PKS_DH_N"/>
    <property type="match status" value="1"/>
</dbReference>
<evidence type="ECO:0000259" key="11">
    <source>
        <dbReference type="PROSITE" id="PS52019"/>
    </source>
</evidence>
<dbReference type="Pfam" id="PF08240">
    <property type="entry name" value="ADH_N"/>
    <property type="match status" value="1"/>
</dbReference>
<dbReference type="InterPro" id="IPR014030">
    <property type="entry name" value="Ketoacyl_synth_N"/>
</dbReference>
<evidence type="ECO:0000256" key="2">
    <source>
        <dbReference type="ARBA" id="ARBA00022553"/>
    </source>
</evidence>
<dbReference type="EMBL" id="JAQOSO010000084">
    <property type="protein sequence ID" value="MDJ1175534.1"/>
    <property type="molecule type" value="Genomic_DNA"/>
</dbReference>